<reference evidence="4" key="1">
    <citation type="submission" date="2018-12" db="EMBL/GenBank/DDBJ databases">
        <title>Tengunoibacter tsumagoiensis gen. nov., sp. nov., Dictyobacter kobayashii sp. nov., D. alpinus sp. nov., and D. joshuensis sp. nov. and description of Dictyobacteraceae fam. nov. within the order Ktedonobacterales isolated from Tengu-no-mugimeshi.</title>
        <authorList>
            <person name="Wang C.M."/>
            <person name="Zheng Y."/>
            <person name="Sakai Y."/>
            <person name="Toyoda A."/>
            <person name="Minakuchi Y."/>
            <person name="Abe K."/>
            <person name="Yokota A."/>
            <person name="Yabe S."/>
        </authorList>
    </citation>
    <scope>NUCLEOTIDE SEQUENCE [LARGE SCALE GENOMIC DNA]</scope>
    <source>
        <strain evidence="4">Uno3</strain>
    </source>
</reference>
<dbReference type="EMBL" id="BIFR01000001">
    <property type="protein sequence ID" value="GCE12508.1"/>
    <property type="molecule type" value="Genomic_DNA"/>
</dbReference>
<evidence type="ECO:0000313" key="3">
    <source>
        <dbReference type="EMBL" id="GCE12508.1"/>
    </source>
</evidence>
<evidence type="ECO:0000256" key="1">
    <source>
        <dbReference type="SAM" id="Phobius"/>
    </source>
</evidence>
<keyword evidence="1" id="KW-0812">Transmembrane</keyword>
<dbReference type="InterPro" id="IPR002938">
    <property type="entry name" value="FAD-bd"/>
</dbReference>
<feature type="domain" description="FAD-binding" evidence="2">
    <location>
        <begin position="13"/>
        <end position="355"/>
    </location>
</feature>
<comment type="caution">
    <text evidence="3">The sequence shown here is derived from an EMBL/GenBank/DDBJ whole genome shotgun (WGS) entry which is preliminary data.</text>
</comment>
<dbReference type="RefSeq" id="WP_245994064.1">
    <property type="nucleotide sequence ID" value="NZ_BIFR01000001.1"/>
</dbReference>
<dbReference type="PRINTS" id="PR00420">
    <property type="entry name" value="RNGMNOXGNASE"/>
</dbReference>
<name>A0A402A040_9CHLR</name>
<evidence type="ECO:0000259" key="2">
    <source>
        <dbReference type="Pfam" id="PF01494"/>
    </source>
</evidence>
<dbReference type="PANTHER" id="PTHR43422:SF3">
    <property type="entry name" value="THIAMINE THIAZOLE SYNTHASE"/>
    <property type="match status" value="1"/>
</dbReference>
<dbReference type="PANTHER" id="PTHR43422">
    <property type="entry name" value="THIAMINE THIAZOLE SYNTHASE"/>
    <property type="match status" value="1"/>
</dbReference>
<evidence type="ECO:0000313" key="4">
    <source>
        <dbReference type="Proteomes" id="UP000287352"/>
    </source>
</evidence>
<dbReference type="AlphaFoldDB" id="A0A402A040"/>
<feature type="transmembrane region" description="Helical" evidence="1">
    <location>
        <begin position="12"/>
        <end position="34"/>
    </location>
</feature>
<keyword evidence="4" id="KW-1185">Reference proteome</keyword>
<dbReference type="InterPro" id="IPR036188">
    <property type="entry name" value="FAD/NAD-bd_sf"/>
</dbReference>
<dbReference type="SUPFAM" id="SSF51905">
    <property type="entry name" value="FAD/NAD(P)-binding domain"/>
    <property type="match status" value="1"/>
</dbReference>
<organism evidence="3 4">
    <name type="scientific">Tengunoibacter tsumagoiensis</name>
    <dbReference type="NCBI Taxonomy" id="2014871"/>
    <lineage>
        <taxon>Bacteria</taxon>
        <taxon>Bacillati</taxon>
        <taxon>Chloroflexota</taxon>
        <taxon>Ktedonobacteria</taxon>
        <taxon>Ktedonobacterales</taxon>
        <taxon>Dictyobacteraceae</taxon>
        <taxon>Tengunoibacter</taxon>
    </lineage>
</organism>
<proteinExistence type="predicted"/>
<sequence>MATASTLSKRNHAIVIGGGIAGLLTARVLLNYFAQVTLIERDHYPEEPIFRPGVPQGRQGHTLLLKGQHIIESLFPGIHEKLIKHGAIEHDYGSQSFFYYGWGRAPRIESSLQGWNSSRLLLEWEIRQALLQYDRLQFLEGHEVIQLLFDQSINQVQGVRVRERNHSNPLENTGKDIKADLVIDASGSTSHAPEWLKELGFQEPAETEINTFLGYATRLYEPPADFQADWNIIAIQGIQNSKRGGVLMTIEGGKWMVILAGTQKDYPPTHNDADFLEFARSLPDPIIYDSIKNATPISSIHGYRRTANRIRHFERLKHFPDRFLVLGDAVCSFNPIYGQGMTVAALEAQVLDKSLKKDQQQKKGFSKHFQRKLARLLISPWLLAAVADAPSMEHPQPILRIPQWYMDRVIMLLPHDAYAFLTFSEVLHMLRSPVALLHPAILTKVLTN</sequence>
<dbReference type="GO" id="GO:0071949">
    <property type="term" value="F:FAD binding"/>
    <property type="evidence" value="ECO:0007669"/>
    <property type="project" value="InterPro"/>
</dbReference>
<accession>A0A402A040</accession>
<dbReference type="Proteomes" id="UP000287352">
    <property type="component" value="Unassembled WGS sequence"/>
</dbReference>
<gene>
    <name evidence="3" type="ORF">KTT_23670</name>
</gene>
<keyword evidence="1" id="KW-1133">Transmembrane helix</keyword>
<protein>
    <recommendedName>
        <fullName evidence="2">FAD-binding domain-containing protein</fullName>
    </recommendedName>
</protein>
<keyword evidence="1" id="KW-0472">Membrane</keyword>
<dbReference type="Gene3D" id="3.50.50.60">
    <property type="entry name" value="FAD/NAD(P)-binding domain"/>
    <property type="match status" value="1"/>
</dbReference>
<dbReference type="Pfam" id="PF01494">
    <property type="entry name" value="FAD_binding_3"/>
    <property type="match status" value="1"/>
</dbReference>